<reference evidence="1" key="2">
    <citation type="submission" date="2017-10" db="EMBL/GenBank/DDBJ databases">
        <title>Ladona fulva Genome sequencing and assembly.</title>
        <authorList>
            <person name="Murali S."/>
            <person name="Richards S."/>
            <person name="Bandaranaike D."/>
            <person name="Bellair M."/>
            <person name="Blankenburg K."/>
            <person name="Chao H."/>
            <person name="Dinh H."/>
            <person name="Doddapaneni H."/>
            <person name="Dugan-Rocha S."/>
            <person name="Elkadiri S."/>
            <person name="Gnanaolivu R."/>
            <person name="Hernandez B."/>
            <person name="Skinner E."/>
            <person name="Javaid M."/>
            <person name="Lee S."/>
            <person name="Li M."/>
            <person name="Ming W."/>
            <person name="Munidasa M."/>
            <person name="Muniz J."/>
            <person name="Nguyen L."/>
            <person name="Hughes D."/>
            <person name="Osuji N."/>
            <person name="Pu L.-L."/>
            <person name="Puazo M."/>
            <person name="Qu C."/>
            <person name="Quiroz J."/>
            <person name="Raj R."/>
            <person name="Weissenberger G."/>
            <person name="Xin Y."/>
            <person name="Zou X."/>
            <person name="Han Y."/>
            <person name="Worley K."/>
            <person name="Muzny D."/>
            <person name="Gibbs R."/>
        </authorList>
    </citation>
    <scope>NUCLEOTIDE SEQUENCE</scope>
    <source>
        <strain evidence="1">Sampled in the wild</strain>
    </source>
</reference>
<dbReference type="GO" id="GO:0005783">
    <property type="term" value="C:endoplasmic reticulum"/>
    <property type="evidence" value="ECO:0007669"/>
    <property type="project" value="TreeGrafter"/>
</dbReference>
<evidence type="ECO:0000313" key="2">
    <source>
        <dbReference type="Proteomes" id="UP000792457"/>
    </source>
</evidence>
<dbReference type="OrthoDB" id="529273at2759"/>
<dbReference type="AlphaFoldDB" id="A0A8K0P7E6"/>
<evidence type="ECO:0008006" key="3">
    <source>
        <dbReference type="Google" id="ProtNLM"/>
    </source>
</evidence>
<dbReference type="GO" id="GO:0097363">
    <property type="term" value="F:protein O-acetylglucosaminyltransferase activity"/>
    <property type="evidence" value="ECO:0007669"/>
    <property type="project" value="TreeGrafter"/>
</dbReference>
<proteinExistence type="predicted"/>
<dbReference type="PANTHER" id="PTHR20961">
    <property type="entry name" value="GLYCOSYLTRANSFERASE"/>
    <property type="match status" value="1"/>
</dbReference>
<keyword evidence="2" id="KW-1185">Reference proteome</keyword>
<dbReference type="Proteomes" id="UP000792457">
    <property type="component" value="Unassembled WGS sequence"/>
</dbReference>
<dbReference type="InterPro" id="IPR007657">
    <property type="entry name" value="Glycosyltransferase_61"/>
</dbReference>
<organism evidence="1 2">
    <name type="scientific">Ladona fulva</name>
    <name type="common">Scarce chaser dragonfly</name>
    <name type="synonym">Libellula fulva</name>
    <dbReference type="NCBI Taxonomy" id="123851"/>
    <lineage>
        <taxon>Eukaryota</taxon>
        <taxon>Metazoa</taxon>
        <taxon>Ecdysozoa</taxon>
        <taxon>Arthropoda</taxon>
        <taxon>Hexapoda</taxon>
        <taxon>Insecta</taxon>
        <taxon>Pterygota</taxon>
        <taxon>Palaeoptera</taxon>
        <taxon>Odonata</taxon>
        <taxon>Epiprocta</taxon>
        <taxon>Anisoptera</taxon>
        <taxon>Libelluloidea</taxon>
        <taxon>Libellulidae</taxon>
        <taxon>Ladona</taxon>
    </lineage>
</organism>
<sequence length="513" mass="59265">MEIHEEKEWVFFVWRFKPDNIMHVLHDDLLPMYYTYEGICGGNVERCINDYKLIFVDDVTSAFSSDLYEIFSKEKSYLGDGEPVFLRDYWRNYSDSLICFKHARVGISRATTWFQYGFGKPQGAIENSNVTVSVFRKFSRFLIQKMGLQTAGFQCKEDKFPPRALFLTRNISRRILNEEDVIKTTKNVYSSVVGSTLNVEHFNPFSNSSVSEMREILKVVTDLPPISFVFGMHGAALTVITVLSLAANVGCNPLVIMELFPMGIDPDAVSPIKALAKLPWLQNSIIYESWTNKDPANSEMPSTYLNPLQGGGLMCQGMDLRETLRAVHCCHNKEYICRMFQDTIVDLKGEYVDKLRLLFTQQKEFKQDNMTINHQEFKWYFPAPVTNVSCRWNLKILVLELLWKQSLNVYNLKHHYDITVILETEKVPGKDDKLKGNGDAYTKKFQQYTHQKKDYFLKVSEPLALIAIPEEFLSLPKILRAMVWIQCVVNLKHQDNSSQRKSLDTYHTCSTSL</sequence>
<name>A0A8K0P7E6_LADFU</name>
<evidence type="ECO:0000313" key="1">
    <source>
        <dbReference type="EMBL" id="KAG8233554.1"/>
    </source>
</evidence>
<gene>
    <name evidence="1" type="ORF">J437_LFUL013766</name>
</gene>
<accession>A0A8K0P7E6</accession>
<reference evidence="1" key="1">
    <citation type="submission" date="2013-04" db="EMBL/GenBank/DDBJ databases">
        <authorList>
            <person name="Qu J."/>
            <person name="Murali S.C."/>
            <person name="Bandaranaike D."/>
            <person name="Bellair M."/>
            <person name="Blankenburg K."/>
            <person name="Chao H."/>
            <person name="Dinh H."/>
            <person name="Doddapaneni H."/>
            <person name="Downs B."/>
            <person name="Dugan-Rocha S."/>
            <person name="Elkadiri S."/>
            <person name="Gnanaolivu R.D."/>
            <person name="Hernandez B."/>
            <person name="Javaid M."/>
            <person name="Jayaseelan J.C."/>
            <person name="Lee S."/>
            <person name="Li M."/>
            <person name="Ming W."/>
            <person name="Munidasa M."/>
            <person name="Muniz J."/>
            <person name="Nguyen L."/>
            <person name="Ongeri F."/>
            <person name="Osuji N."/>
            <person name="Pu L.-L."/>
            <person name="Puazo M."/>
            <person name="Qu C."/>
            <person name="Quiroz J."/>
            <person name="Raj R."/>
            <person name="Weissenberger G."/>
            <person name="Xin Y."/>
            <person name="Zou X."/>
            <person name="Han Y."/>
            <person name="Richards S."/>
            <person name="Worley K."/>
            <person name="Muzny D."/>
            <person name="Gibbs R."/>
        </authorList>
    </citation>
    <scope>NUCLEOTIDE SEQUENCE</scope>
    <source>
        <strain evidence="1">Sampled in the wild</strain>
    </source>
</reference>
<comment type="caution">
    <text evidence="1">The sequence shown here is derived from an EMBL/GenBank/DDBJ whole genome shotgun (WGS) entry which is preliminary data.</text>
</comment>
<dbReference type="GO" id="GO:0035269">
    <property type="term" value="P:protein O-linked glycosylation via mannose"/>
    <property type="evidence" value="ECO:0007669"/>
    <property type="project" value="TreeGrafter"/>
</dbReference>
<dbReference type="PANTHER" id="PTHR20961:SF38">
    <property type="entry name" value="PROTEIN O-LINKED-MANNOSE BETA-1,4-N-ACETYLGLUCOSAMINYLTRANSFERASE 2"/>
    <property type="match status" value="1"/>
</dbReference>
<protein>
    <recommendedName>
        <fullName evidence="3">Glycosyltransferase</fullName>
    </recommendedName>
</protein>
<dbReference type="EMBL" id="KZ308727">
    <property type="protein sequence ID" value="KAG8233554.1"/>
    <property type="molecule type" value="Genomic_DNA"/>
</dbReference>